<dbReference type="SUPFAM" id="SSF51905">
    <property type="entry name" value="FAD/NAD(P)-binding domain"/>
    <property type="match status" value="1"/>
</dbReference>
<dbReference type="OrthoDB" id="5428259at2759"/>
<keyword evidence="4 5" id="KW-0274">FAD</keyword>
<feature type="binding site" evidence="5">
    <location>
        <position position="245"/>
    </location>
    <ligand>
        <name>FAD</name>
        <dbReference type="ChEBI" id="CHEBI:57692"/>
    </ligand>
</feature>
<dbReference type="GO" id="GO:0016614">
    <property type="term" value="F:oxidoreductase activity, acting on CH-OH group of donors"/>
    <property type="evidence" value="ECO:0007669"/>
    <property type="project" value="InterPro"/>
</dbReference>
<sequence length="476" mass="52752">MYLNQLYFWVYPSGIFSSRVIFCLLVGAGTAGVTIATRLSEDSSKKVLLLEAGDKGNLLLDIPFLIPLLQSSHYNWQYNTEPQKHACFGLSNNSSKWPRGKVVGGSSRLNYAVYVRGQKHDFESWSEQGNDGWDYHSVLPYLKKSENQKGRFKYDGLIVSTGVYHSVKGELSVDDPSWVTPMAATVLSASAEIGLDSVDINAEKSSGFMLVQTNLENGKRCGSDSAFLKRASERENLKVVSNAHVEKVLFEDGHKANAVVYTIKGTKYIAEVNKEIILSAGAIETPKILMLSGIGPKDHLKSFDIPVLLDLPVGKNLHDHVTTGTDLILLSHQIVSLGTFASPVWAEYFQPLIGKQTATISPVLLRPKSRGEILLRSTNPFDPPKIDPKYLSHPDDVKILVEGLQFVEKLVKTESMRKLGAYMNDKAFPGCEEYEFGSVSYWECYVRHLTLTCYHPVGTCKMGPINDHSAVVDSQL</sequence>
<dbReference type="PIRSF" id="PIRSF000137">
    <property type="entry name" value="Alcohol_oxidase"/>
    <property type="match status" value="1"/>
</dbReference>
<dbReference type="Proteomes" id="UP000792457">
    <property type="component" value="Unassembled WGS sequence"/>
</dbReference>
<gene>
    <name evidence="10" type="ORF">J437_LFUL009604</name>
</gene>
<evidence type="ECO:0000259" key="9">
    <source>
        <dbReference type="PROSITE" id="PS00624"/>
    </source>
</evidence>
<dbReference type="SUPFAM" id="SSF54373">
    <property type="entry name" value="FAD-linked reductases, C-terminal domain"/>
    <property type="match status" value="1"/>
</dbReference>
<dbReference type="Gene3D" id="3.30.410.40">
    <property type="match status" value="1"/>
</dbReference>
<dbReference type="PANTHER" id="PTHR11552:SF147">
    <property type="entry name" value="CHOLINE DEHYDROGENASE, MITOCHONDRIAL"/>
    <property type="match status" value="1"/>
</dbReference>
<evidence type="ECO:0000313" key="11">
    <source>
        <dbReference type="Proteomes" id="UP000792457"/>
    </source>
</evidence>
<comment type="cofactor">
    <cofactor evidence="1 5">
        <name>FAD</name>
        <dbReference type="ChEBI" id="CHEBI:57692"/>
    </cofactor>
</comment>
<dbReference type="Gene3D" id="3.50.50.60">
    <property type="entry name" value="FAD/NAD(P)-binding domain"/>
    <property type="match status" value="1"/>
</dbReference>
<name>A0A8K0NUL1_LADFU</name>
<reference evidence="10" key="2">
    <citation type="submission" date="2017-10" db="EMBL/GenBank/DDBJ databases">
        <title>Ladona fulva Genome sequencing and assembly.</title>
        <authorList>
            <person name="Murali S."/>
            <person name="Richards S."/>
            <person name="Bandaranaike D."/>
            <person name="Bellair M."/>
            <person name="Blankenburg K."/>
            <person name="Chao H."/>
            <person name="Dinh H."/>
            <person name="Doddapaneni H."/>
            <person name="Dugan-Rocha S."/>
            <person name="Elkadiri S."/>
            <person name="Gnanaolivu R."/>
            <person name="Hernandez B."/>
            <person name="Skinner E."/>
            <person name="Javaid M."/>
            <person name="Lee S."/>
            <person name="Li M."/>
            <person name="Ming W."/>
            <person name="Munidasa M."/>
            <person name="Muniz J."/>
            <person name="Nguyen L."/>
            <person name="Hughes D."/>
            <person name="Osuji N."/>
            <person name="Pu L.-L."/>
            <person name="Puazo M."/>
            <person name="Qu C."/>
            <person name="Quiroz J."/>
            <person name="Raj R."/>
            <person name="Weissenberger G."/>
            <person name="Xin Y."/>
            <person name="Zou X."/>
            <person name="Han Y."/>
            <person name="Worley K."/>
            <person name="Muzny D."/>
            <person name="Gibbs R."/>
        </authorList>
    </citation>
    <scope>NUCLEOTIDE SEQUENCE</scope>
    <source>
        <strain evidence="10">Sampled in the wild</strain>
    </source>
</reference>
<evidence type="ECO:0000256" key="3">
    <source>
        <dbReference type="ARBA" id="ARBA00022630"/>
    </source>
</evidence>
<dbReference type="EMBL" id="KZ308136">
    <property type="protein sequence ID" value="KAG8222501.1"/>
    <property type="molecule type" value="Genomic_DNA"/>
</dbReference>
<evidence type="ECO:0000256" key="4">
    <source>
        <dbReference type="ARBA" id="ARBA00022827"/>
    </source>
</evidence>
<feature type="domain" description="Glucose-methanol-choline oxidoreductase N-terminal" evidence="8">
    <location>
        <begin position="100"/>
        <end position="123"/>
    </location>
</feature>
<evidence type="ECO:0000256" key="1">
    <source>
        <dbReference type="ARBA" id="ARBA00001974"/>
    </source>
</evidence>
<evidence type="ECO:0000313" key="10">
    <source>
        <dbReference type="EMBL" id="KAG8222501.1"/>
    </source>
</evidence>
<keyword evidence="7" id="KW-1133">Transmembrane helix</keyword>
<feature type="transmembrane region" description="Helical" evidence="7">
    <location>
        <begin position="6"/>
        <end position="36"/>
    </location>
</feature>
<comment type="similarity">
    <text evidence="2 6">Belongs to the GMC oxidoreductase family.</text>
</comment>
<accession>A0A8K0NUL1</accession>
<dbReference type="InterPro" id="IPR007867">
    <property type="entry name" value="GMC_OxRtase_C"/>
</dbReference>
<dbReference type="Pfam" id="PF00732">
    <property type="entry name" value="GMC_oxred_N"/>
    <property type="match status" value="1"/>
</dbReference>
<protein>
    <recommendedName>
        <fullName evidence="8 9">Glucose-methanol-choline oxidoreductase N-terminal domain-containing protein</fullName>
    </recommendedName>
</protein>
<evidence type="ECO:0000256" key="5">
    <source>
        <dbReference type="PIRSR" id="PIRSR000137-2"/>
    </source>
</evidence>
<proteinExistence type="inferred from homology"/>
<evidence type="ECO:0000256" key="7">
    <source>
        <dbReference type="SAM" id="Phobius"/>
    </source>
</evidence>
<organism evidence="10 11">
    <name type="scientific">Ladona fulva</name>
    <name type="common">Scarce chaser dragonfly</name>
    <name type="synonym">Libellula fulva</name>
    <dbReference type="NCBI Taxonomy" id="123851"/>
    <lineage>
        <taxon>Eukaryota</taxon>
        <taxon>Metazoa</taxon>
        <taxon>Ecdysozoa</taxon>
        <taxon>Arthropoda</taxon>
        <taxon>Hexapoda</taxon>
        <taxon>Insecta</taxon>
        <taxon>Pterygota</taxon>
        <taxon>Palaeoptera</taxon>
        <taxon>Odonata</taxon>
        <taxon>Epiprocta</taxon>
        <taxon>Anisoptera</taxon>
        <taxon>Libelluloidea</taxon>
        <taxon>Libellulidae</taxon>
        <taxon>Ladona</taxon>
    </lineage>
</organism>
<evidence type="ECO:0000256" key="2">
    <source>
        <dbReference type="ARBA" id="ARBA00010790"/>
    </source>
</evidence>
<dbReference type="GO" id="GO:0050660">
    <property type="term" value="F:flavin adenine dinucleotide binding"/>
    <property type="evidence" value="ECO:0007669"/>
    <property type="project" value="InterPro"/>
</dbReference>
<keyword evidence="7" id="KW-0472">Membrane</keyword>
<feature type="non-terminal residue" evidence="10">
    <location>
        <position position="476"/>
    </location>
</feature>
<dbReference type="InterPro" id="IPR000172">
    <property type="entry name" value="GMC_OxRdtase_N"/>
</dbReference>
<comment type="caution">
    <text evidence="10">The sequence shown here is derived from an EMBL/GenBank/DDBJ whole genome shotgun (WGS) entry which is preliminary data.</text>
</comment>
<feature type="binding site" evidence="5">
    <location>
        <position position="102"/>
    </location>
    <ligand>
        <name>FAD</name>
        <dbReference type="ChEBI" id="CHEBI:57692"/>
    </ligand>
</feature>
<dbReference type="InterPro" id="IPR012132">
    <property type="entry name" value="GMC_OxRdtase"/>
</dbReference>
<evidence type="ECO:0000256" key="6">
    <source>
        <dbReference type="RuleBase" id="RU003968"/>
    </source>
</evidence>
<keyword evidence="7" id="KW-0812">Transmembrane</keyword>
<feature type="domain" description="Glucose-methanol-choline oxidoreductase N-terminal" evidence="9">
    <location>
        <begin position="281"/>
        <end position="295"/>
    </location>
</feature>
<keyword evidence="3 6" id="KW-0285">Flavoprotein</keyword>
<reference evidence="10" key="1">
    <citation type="submission" date="2013-04" db="EMBL/GenBank/DDBJ databases">
        <authorList>
            <person name="Qu J."/>
            <person name="Murali S.C."/>
            <person name="Bandaranaike D."/>
            <person name="Bellair M."/>
            <person name="Blankenburg K."/>
            <person name="Chao H."/>
            <person name="Dinh H."/>
            <person name="Doddapaneni H."/>
            <person name="Downs B."/>
            <person name="Dugan-Rocha S."/>
            <person name="Elkadiri S."/>
            <person name="Gnanaolivu R.D."/>
            <person name="Hernandez B."/>
            <person name="Javaid M."/>
            <person name="Jayaseelan J.C."/>
            <person name="Lee S."/>
            <person name="Li M."/>
            <person name="Ming W."/>
            <person name="Munidasa M."/>
            <person name="Muniz J."/>
            <person name="Nguyen L."/>
            <person name="Ongeri F."/>
            <person name="Osuji N."/>
            <person name="Pu L.-L."/>
            <person name="Puazo M."/>
            <person name="Qu C."/>
            <person name="Quiroz J."/>
            <person name="Raj R."/>
            <person name="Weissenberger G."/>
            <person name="Xin Y."/>
            <person name="Zou X."/>
            <person name="Han Y."/>
            <person name="Richards S."/>
            <person name="Worley K."/>
            <person name="Muzny D."/>
            <person name="Gibbs R."/>
        </authorList>
    </citation>
    <scope>NUCLEOTIDE SEQUENCE</scope>
    <source>
        <strain evidence="10">Sampled in the wild</strain>
    </source>
</reference>
<feature type="binding site" evidence="5">
    <location>
        <begin position="110"/>
        <end position="113"/>
    </location>
    <ligand>
        <name>FAD</name>
        <dbReference type="ChEBI" id="CHEBI:57692"/>
    </ligand>
</feature>
<dbReference type="PROSITE" id="PS00623">
    <property type="entry name" value="GMC_OXRED_1"/>
    <property type="match status" value="1"/>
</dbReference>
<evidence type="ECO:0000259" key="8">
    <source>
        <dbReference type="PROSITE" id="PS00623"/>
    </source>
</evidence>
<dbReference type="Pfam" id="PF05199">
    <property type="entry name" value="GMC_oxred_C"/>
    <property type="match status" value="1"/>
</dbReference>
<dbReference type="AlphaFoldDB" id="A0A8K0NUL1"/>
<dbReference type="PANTHER" id="PTHR11552">
    <property type="entry name" value="GLUCOSE-METHANOL-CHOLINE GMC OXIDOREDUCTASE"/>
    <property type="match status" value="1"/>
</dbReference>
<keyword evidence="11" id="KW-1185">Reference proteome</keyword>
<dbReference type="InterPro" id="IPR036188">
    <property type="entry name" value="FAD/NAD-bd_sf"/>
</dbReference>
<dbReference type="PROSITE" id="PS00624">
    <property type="entry name" value="GMC_OXRED_2"/>
    <property type="match status" value="1"/>
</dbReference>